<name>A0AAV3U9U8_9ALTE</name>
<proteinExistence type="predicted"/>
<organism evidence="1 2">
    <name type="scientific">Halioxenophilus aromaticivorans</name>
    <dbReference type="NCBI Taxonomy" id="1306992"/>
    <lineage>
        <taxon>Bacteria</taxon>
        <taxon>Pseudomonadati</taxon>
        <taxon>Pseudomonadota</taxon>
        <taxon>Gammaproteobacteria</taxon>
        <taxon>Alteromonadales</taxon>
        <taxon>Alteromonadaceae</taxon>
        <taxon>Halioxenophilus</taxon>
    </lineage>
</organism>
<dbReference type="EMBL" id="BAABLX010000079">
    <property type="protein sequence ID" value="GAA4960546.1"/>
    <property type="molecule type" value="Genomic_DNA"/>
</dbReference>
<evidence type="ECO:0000313" key="1">
    <source>
        <dbReference type="EMBL" id="GAA4960546.1"/>
    </source>
</evidence>
<gene>
    <name evidence="1" type="ORF">GCM10025791_47350</name>
</gene>
<reference evidence="2" key="1">
    <citation type="journal article" date="2019" name="Int. J. Syst. Evol. Microbiol.">
        <title>The Global Catalogue of Microorganisms (GCM) 10K type strain sequencing project: providing services to taxonomists for standard genome sequencing and annotation.</title>
        <authorList>
            <consortium name="The Broad Institute Genomics Platform"/>
            <consortium name="The Broad Institute Genome Sequencing Center for Infectious Disease"/>
            <person name="Wu L."/>
            <person name="Ma J."/>
        </authorList>
    </citation>
    <scope>NUCLEOTIDE SEQUENCE [LARGE SCALE GENOMIC DNA]</scope>
    <source>
        <strain evidence="2">JCM 19134</strain>
    </source>
</reference>
<accession>A0AAV3U9U8</accession>
<dbReference type="RefSeq" id="WP_345427876.1">
    <property type="nucleotide sequence ID" value="NZ_AP031496.1"/>
</dbReference>
<sequence>MLKQTCVIIGWLFGLQQLCHAEPHNQFALQLSATNFTYSEAMPIKQFMDELQGPPPDAGDKAFTFNRAALDIHWNQFKVSVFQRLDYLLEYSEDTLAVAYADENDTPYPIGTRLTIDLQANHIEAKGFGIGYTFTPIKNLKIIPTVNYLQAEALTDGDLTGYLFTPDGDQIDGSLTLDYAYKEDLLLDREQETVSGKGYAVDIALYWQWRENSSIDLKMNDVISRITWKDVTYTQANAATDNLSFDAQGHLSAASFLFGRAWYRTQHQRLPKKILAQAHYQLSDHQRISLGHQTLGSYQDVRLGWHSLWQQWTFTAGYRWQAQAFDAQIQHRFARLGITSDSTDWQQAKMLGVNFSVSVPL</sequence>
<evidence type="ECO:0000313" key="2">
    <source>
        <dbReference type="Proteomes" id="UP001409585"/>
    </source>
</evidence>
<comment type="caution">
    <text evidence="1">The sequence shown here is derived from an EMBL/GenBank/DDBJ whole genome shotgun (WGS) entry which is preliminary data.</text>
</comment>
<protein>
    <submittedName>
        <fullName evidence="1">Uncharacterized protein</fullName>
    </submittedName>
</protein>
<dbReference type="Proteomes" id="UP001409585">
    <property type="component" value="Unassembled WGS sequence"/>
</dbReference>
<dbReference type="AlphaFoldDB" id="A0AAV3U9U8"/>
<keyword evidence="2" id="KW-1185">Reference proteome</keyword>